<evidence type="ECO:0000313" key="3">
    <source>
        <dbReference type="Proteomes" id="UP000284416"/>
    </source>
</evidence>
<dbReference type="GO" id="GO:0016747">
    <property type="term" value="F:acyltransferase activity, transferring groups other than amino-acyl groups"/>
    <property type="evidence" value="ECO:0007669"/>
    <property type="project" value="InterPro"/>
</dbReference>
<proteinExistence type="predicted"/>
<dbReference type="EMBL" id="QWEG01000022">
    <property type="protein sequence ID" value="RHW31479.1"/>
    <property type="molecule type" value="Genomic_DNA"/>
</dbReference>
<dbReference type="Gene3D" id="3.40.630.30">
    <property type="match status" value="1"/>
</dbReference>
<protein>
    <submittedName>
        <fullName evidence="2">N-acetyltransferase</fullName>
    </submittedName>
</protein>
<dbReference type="InterPro" id="IPR016181">
    <property type="entry name" value="Acyl_CoA_acyltransferase"/>
</dbReference>
<gene>
    <name evidence="2" type="ORF">D1B31_21975</name>
</gene>
<dbReference type="PROSITE" id="PS51186">
    <property type="entry name" value="GNAT"/>
    <property type="match status" value="1"/>
</dbReference>
<evidence type="ECO:0000259" key="1">
    <source>
        <dbReference type="PROSITE" id="PS51186"/>
    </source>
</evidence>
<keyword evidence="2" id="KW-0808">Transferase</keyword>
<comment type="caution">
    <text evidence="2">The sequence shown here is derived from an EMBL/GenBank/DDBJ whole genome shotgun (WGS) entry which is preliminary data.</text>
</comment>
<dbReference type="RefSeq" id="WP_118924528.1">
    <property type="nucleotide sequence ID" value="NZ_QWEG01000022.1"/>
</dbReference>
<organism evidence="2 3">
    <name type="scientific">Neobacillus notoginsengisoli</name>
    <dbReference type="NCBI Taxonomy" id="1578198"/>
    <lineage>
        <taxon>Bacteria</taxon>
        <taxon>Bacillati</taxon>
        <taxon>Bacillota</taxon>
        <taxon>Bacilli</taxon>
        <taxon>Bacillales</taxon>
        <taxon>Bacillaceae</taxon>
        <taxon>Neobacillus</taxon>
    </lineage>
</organism>
<name>A0A417YFE0_9BACI</name>
<dbReference type="Proteomes" id="UP000284416">
    <property type="component" value="Unassembled WGS sequence"/>
</dbReference>
<dbReference type="AlphaFoldDB" id="A0A417YFE0"/>
<dbReference type="SUPFAM" id="SSF55729">
    <property type="entry name" value="Acyl-CoA N-acyltransferases (Nat)"/>
    <property type="match status" value="1"/>
</dbReference>
<sequence>MKLIIYEMNEWLAAEILGWVYEAPYDFYNNSVTPEGIRELLDQPYYAVLSDGRELAGFFCIGESAQVPAGASVGAYTEGSIDIGIGMNPNLTGKGMGFTFFSFILTHLQDTFPGVPTRLTVASFNRRAIRLYTKIGFHETMRFQRGAIEFVVMTRE</sequence>
<dbReference type="Pfam" id="PF00583">
    <property type="entry name" value="Acetyltransf_1"/>
    <property type="match status" value="1"/>
</dbReference>
<evidence type="ECO:0000313" key="2">
    <source>
        <dbReference type="EMBL" id="RHW31479.1"/>
    </source>
</evidence>
<reference evidence="2 3" key="1">
    <citation type="journal article" date="2017" name="Int. J. Syst. Evol. Microbiol.">
        <title>Bacillus notoginsengisoli sp. nov., a novel bacterium isolated from the rhizosphere of Panax notoginseng.</title>
        <authorList>
            <person name="Zhang M.Y."/>
            <person name="Cheng J."/>
            <person name="Cai Y."/>
            <person name="Zhang T.Y."/>
            <person name="Wu Y.Y."/>
            <person name="Manikprabhu D."/>
            <person name="Li W.J."/>
            <person name="Zhang Y.X."/>
        </authorList>
    </citation>
    <scope>NUCLEOTIDE SEQUENCE [LARGE SCALE GENOMIC DNA]</scope>
    <source>
        <strain evidence="2 3">JCM 30743</strain>
    </source>
</reference>
<dbReference type="OrthoDB" id="423921at2"/>
<keyword evidence="3" id="KW-1185">Reference proteome</keyword>
<dbReference type="InterPro" id="IPR000182">
    <property type="entry name" value="GNAT_dom"/>
</dbReference>
<feature type="domain" description="N-acetyltransferase" evidence="1">
    <location>
        <begin position="3"/>
        <end position="156"/>
    </location>
</feature>
<accession>A0A417YFE0</accession>